<dbReference type="OrthoDB" id="372184at2157"/>
<dbReference type="STRING" id="419665.Maeo_0071"/>
<dbReference type="KEGG" id="mae:Maeo_0071"/>
<keyword evidence="3" id="KW-0808">Transferase</keyword>
<dbReference type="GO" id="GO:0008173">
    <property type="term" value="F:RNA methyltransferase activity"/>
    <property type="evidence" value="ECO:0007669"/>
    <property type="project" value="InterPro"/>
</dbReference>
<dbReference type="CDD" id="cd18093">
    <property type="entry name" value="SpoU-like_TrmJ"/>
    <property type="match status" value="1"/>
</dbReference>
<dbReference type="NCBIfam" id="TIGR00050">
    <property type="entry name" value="rRNA_methyl_1"/>
    <property type="match status" value="1"/>
</dbReference>
<dbReference type="Proteomes" id="UP000001106">
    <property type="component" value="Chromosome"/>
</dbReference>
<dbReference type="SUPFAM" id="SSF75217">
    <property type="entry name" value="alpha/beta knot"/>
    <property type="match status" value="1"/>
</dbReference>
<dbReference type="PANTHER" id="PTHR42786:SF2">
    <property type="entry name" value="TRNA (CYTIDINE_URIDINE-2'-O-)-METHYLTRANSFERASE TRMJ"/>
    <property type="match status" value="1"/>
</dbReference>
<evidence type="ECO:0000256" key="2">
    <source>
        <dbReference type="ARBA" id="ARBA00022603"/>
    </source>
</evidence>
<dbReference type="InterPro" id="IPR004384">
    <property type="entry name" value="RNA_MeTrfase_TrmJ/LasT"/>
</dbReference>
<dbReference type="GeneID" id="5326471"/>
<keyword evidence="7" id="KW-1185">Reference proteome</keyword>
<feature type="domain" description="tRNA/rRNA methyltransferase SpoU type" evidence="5">
    <location>
        <begin position="4"/>
        <end position="153"/>
    </location>
</feature>
<accession>A6UT41</accession>
<dbReference type="GO" id="GO:0003723">
    <property type="term" value="F:RNA binding"/>
    <property type="evidence" value="ECO:0007669"/>
    <property type="project" value="InterPro"/>
</dbReference>
<dbReference type="PIRSF" id="PIRSF004808">
    <property type="entry name" value="LasT"/>
    <property type="match status" value="1"/>
</dbReference>
<keyword evidence="2 6" id="KW-0489">Methyltransferase</keyword>
<dbReference type="eggNOG" id="arCOG01018">
    <property type="taxonomic scope" value="Archaea"/>
</dbReference>
<protein>
    <submittedName>
        <fullName evidence="6">RNA methyltransferase, TrmH family, group 1</fullName>
    </submittedName>
</protein>
<sequence>MKPVIILVNPKYGGNVGAISRCMMNFGVNELKIVGNNSIIDKEAEIRAVHSKKILNNAKFYGTLQEALEDIDFAVGTSGAVSGDKNIKRIPITPKELAEKHKTIDGRLGLVFGREDYGLYNDELELCDLFVSIPTSEDYPIMNLSHAVSIILYEIYNSSLEKSYNINTNKASKIEKTVLLNLFGEFVNKNDTIPEYRKELCKTIFKRLISRAFISGKEAHTLMGAFKHVKK</sequence>
<dbReference type="HOGENOM" id="CLU_056931_3_0_2"/>
<evidence type="ECO:0000313" key="7">
    <source>
        <dbReference type="Proteomes" id="UP000001106"/>
    </source>
</evidence>
<dbReference type="InterPro" id="IPR001537">
    <property type="entry name" value="SpoU_MeTrfase"/>
</dbReference>
<reference evidence="6" key="1">
    <citation type="submission" date="2007-06" db="EMBL/GenBank/DDBJ databases">
        <title>Complete sequence of Methanococcus aeolicus Nankai-3.</title>
        <authorList>
            <consortium name="US DOE Joint Genome Institute"/>
            <person name="Copeland A."/>
            <person name="Lucas S."/>
            <person name="Lapidus A."/>
            <person name="Barry K."/>
            <person name="Glavina del Rio T."/>
            <person name="Dalin E."/>
            <person name="Tice H."/>
            <person name="Pitluck S."/>
            <person name="Chain P."/>
            <person name="Malfatti S."/>
            <person name="Shin M."/>
            <person name="Vergez L."/>
            <person name="Schmutz J."/>
            <person name="Larimer F."/>
            <person name="Land M."/>
            <person name="Hauser L."/>
            <person name="Kyrpides N."/>
            <person name="Lykidis A."/>
            <person name="Sieprawska-Lupa M."/>
            <person name="Whitman W.B."/>
            <person name="Richardson P."/>
        </authorList>
    </citation>
    <scope>NUCLEOTIDE SEQUENCE [LARGE SCALE GENOMIC DNA]</scope>
    <source>
        <strain evidence="6">Nankai-3</strain>
    </source>
</reference>
<gene>
    <name evidence="6" type="ordered locus">Maeo_0071</name>
</gene>
<name>A6UT41_META3</name>
<comment type="similarity">
    <text evidence="1">Belongs to the class IV-like SAM-binding methyltransferase superfamily. RNA methyltransferase TrmH family.</text>
</comment>
<organism evidence="6 7">
    <name type="scientific">Methanococcus aeolicus (strain ATCC BAA-1280 / DSM 17508 / OCM 812 / Nankai-3)</name>
    <dbReference type="NCBI Taxonomy" id="419665"/>
    <lineage>
        <taxon>Archaea</taxon>
        <taxon>Methanobacteriati</taxon>
        <taxon>Methanobacteriota</taxon>
        <taxon>Methanomada group</taxon>
        <taxon>Methanococci</taxon>
        <taxon>Methanococcales</taxon>
        <taxon>Methanococcaceae</taxon>
        <taxon>Methanococcus</taxon>
    </lineage>
</organism>
<evidence type="ECO:0000256" key="4">
    <source>
        <dbReference type="ARBA" id="ARBA00022691"/>
    </source>
</evidence>
<dbReference type="Gene3D" id="3.40.1280.10">
    <property type="match status" value="1"/>
</dbReference>
<evidence type="ECO:0000259" key="5">
    <source>
        <dbReference type="Pfam" id="PF00588"/>
    </source>
</evidence>
<dbReference type="RefSeq" id="WP_011972795.1">
    <property type="nucleotide sequence ID" value="NC_009635.1"/>
</dbReference>
<evidence type="ECO:0000313" key="6">
    <source>
        <dbReference type="EMBL" id="ABR55663.1"/>
    </source>
</evidence>
<dbReference type="AlphaFoldDB" id="A6UT41"/>
<dbReference type="InterPro" id="IPR029028">
    <property type="entry name" value="Alpha/beta_knot_MTases"/>
</dbReference>
<dbReference type="EMBL" id="CP000743">
    <property type="protein sequence ID" value="ABR55663.1"/>
    <property type="molecule type" value="Genomic_DNA"/>
</dbReference>
<evidence type="ECO:0000256" key="1">
    <source>
        <dbReference type="ARBA" id="ARBA00007228"/>
    </source>
</evidence>
<keyword evidence="4" id="KW-0949">S-adenosyl-L-methionine</keyword>
<evidence type="ECO:0000256" key="3">
    <source>
        <dbReference type="ARBA" id="ARBA00022679"/>
    </source>
</evidence>
<dbReference type="GO" id="GO:0005829">
    <property type="term" value="C:cytosol"/>
    <property type="evidence" value="ECO:0007669"/>
    <property type="project" value="TreeGrafter"/>
</dbReference>
<dbReference type="InterPro" id="IPR029026">
    <property type="entry name" value="tRNA_m1G_MTases_N"/>
</dbReference>
<dbReference type="Pfam" id="PF00588">
    <property type="entry name" value="SpoU_methylase"/>
    <property type="match status" value="1"/>
</dbReference>
<dbReference type="PANTHER" id="PTHR42786">
    <property type="entry name" value="TRNA/RRNA METHYLTRANSFERASE"/>
    <property type="match status" value="1"/>
</dbReference>
<dbReference type="GO" id="GO:0002128">
    <property type="term" value="P:tRNA nucleoside ribose methylation"/>
    <property type="evidence" value="ECO:0007669"/>
    <property type="project" value="TreeGrafter"/>
</dbReference>
<proteinExistence type="inferred from homology"/>